<dbReference type="PANTHER" id="PTHR47506">
    <property type="entry name" value="TRANSCRIPTIONAL REGULATORY PROTEIN"/>
    <property type="match status" value="1"/>
</dbReference>
<dbReference type="InterPro" id="IPR001647">
    <property type="entry name" value="HTH_TetR"/>
</dbReference>
<protein>
    <submittedName>
        <fullName evidence="6">HTH-type transcriptional regulator AcrR</fullName>
    </submittedName>
    <submittedName>
        <fullName evidence="7">TetR family transcriptional regulator</fullName>
    </submittedName>
    <submittedName>
        <fullName evidence="9">TetR/AcrR family transcriptional regulator</fullName>
    </submittedName>
</protein>
<dbReference type="eggNOG" id="COG1309">
    <property type="taxonomic scope" value="Bacteria"/>
</dbReference>
<reference evidence="8 11" key="3">
    <citation type="submission" date="2017-05" db="EMBL/GenBank/DDBJ databases">
        <authorList>
            <person name="Song R."/>
            <person name="Chenine A.L."/>
            <person name="Ruprecht R.M."/>
        </authorList>
    </citation>
    <scope>NUCLEOTIDE SEQUENCE [LARGE SCALE GENOMIC DNA]</scope>
    <source>
        <strain evidence="8 11">S567_C10_BS</strain>
    </source>
</reference>
<dbReference type="Proteomes" id="UP000045039">
    <property type="component" value="Unassembled WGS sequence"/>
</dbReference>
<dbReference type="SMR" id="A0A072ZJU1"/>
<dbReference type="Pfam" id="PF00440">
    <property type="entry name" value="TetR_N"/>
    <property type="match status" value="1"/>
</dbReference>
<reference evidence="10" key="1">
    <citation type="submission" date="2015-06" db="EMBL/GenBank/DDBJ databases">
        <authorList>
            <person name="Radhakrishnan Rajesh"/>
            <person name="Underwood Anthony"/>
            <person name="Al-Shahib Ali"/>
        </authorList>
    </citation>
    <scope>NUCLEOTIDE SEQUENCE [LARGE SCALE GENOMIC DNA]</scope>
    <source>
        <strain evidence="10">P19_London_7_VIM_2_05_10</strain>
    </source>
</reference>
<dbReference type="EMBL" id="NSNE01000003">
    <property type="protein sequence ID" value="RPM20042.1"/>
    <property type="molecule type" value="Genomic_DNA"/>
</dbReference>
<feature type="DNA-binding region" description="H-T-H motif" evidence="4">
    <location>
        <begin position="32"/>
        <end position="51"/>
    </location>
</feature>
<evidence type="ECO:0000256" key="2">
    <source>
        <dbReference type="ARBA" id="ARBA00023125"/>
    </source>
</evidence>
<dbReference type="EMBL" id="CVVU01000198">
    <property type="protein sequence ID" value="CRO88834.1"/>
    <property type="molecule type" value="Genomic_DNA"/>
</dbReference>
<evidence type="ECO:0000313" key="9">
    <source>
        <dbReference type="EMBL" id="RPM20042.1"/>
    </source>
</evidence>
<dbReference type="GO" id="GO:0003677">
    <property type="term" value="F:DNA binding"/>
    <property type="evidence" value="ECO:0007669"/>
    <property type="project" value="UniProtKB-UniRule"/>
</dbReference>
<dbReference type="Gene3D" id="1.10.10.60">
    <property type="entry name" value="Homeodomain-like"/>
    <property type="match status" value="1"/>
</dbReference>
<dbReference type="Gene3D" id="1.10.357.10">
    <property type="entry name" value="Tetracycline Repressor, domain 2"/>
    <property type="match status" value="1"/>
</dbReference>
<evidence type="ECO:0000313" key="7">
    <source>
        <dbReference type="EMBL" id="MZZ12482.1"/>
    </source>
</evidence>
<dbReference type="Proteomes" id="UP000194857">
    <property type="component" value="Unassembled WGS sequence"/>
</dbReference>
<gene>
    <name evidence="6" type="primary">acrR_2</name>
    <name evidence="8" type="ORF">CAZ10_02355</name>
    <name evidence="7" type="ORF">GUL26_09495</name>
    <name evidence="9" type="ORF">IPC1295_07085</name>
    <name evidence="6" type="ORF">PAERUG_P19_London_7_VIM_2_05_10_02770</name>
</gene>
<reference evidence="9 12" key="4">
    <citation type="submission" date="2017-08" db="EMBL/GenBank/DDBJ databases">
        <authorList>
            <person name="Feschi L."/>
            <person name="Jeukens J."/>
            <person name="Emond-Rheault J.-G."/>
            <person name="Kukavica-Ibrulj I."/>
            <person name="Boyle B."/>
            <person name="Levesque R.C."/>
        </authorList>
    </citation>
    <scope>NUCLEOTIDE SEQUENCE [LARGE SCALE GENOMIC DNA]</scope>
    <source>
        <strain evidence="9 12">PA-W36</strain>
    </source>
</reference>
<evidence type="ECO:0000313" key="12">
    <source>
        <dbReference type="Proteomes" id="UP000284767"/>
    </source>
</evidence>
<dbReference type="RefSeq" id="WP_003112334.1">
    <property type="nucleotide sequence ID" value="NZ_AP024513.1"/>
</dbReference>
<dbReference type="PROSITE" id="PS50977">
    <property type="entry name" value="HTH_TETR_2"/>
    <property type="match status" value="1"/>
</dbReference>
<dbReference type="EMBL" id="WXZT01000005">
    <property type="protein sequence ID" value="MZZ12482.1"/>
    <property type="molecule type" value="Genomic_DNA"/>
</dbReference>
<evidence type="ECO:0000259" key="5">
    <source>
        <dbReference type="PROSITE" id="PS50977"/>
    </source>
</evidence>
<evidence type="ECO:0000256" key="3">
    <source>
        <dbReference type="ARBA" id="ARBA00023163"/>
    </source>
</evidence>
<evidence type="ECO:0000313" key="6">
    <source>
        <dbReference type="EMBL" id="CRO88834.1"/>
    </source>
</evidence>
<evidence type="ECO:0000313" key="10">
    <source>
        <dbReference type="Proteomes" id="UP000045039"/>
    </source>
</evidence>
<sequence>MRYPEDHKQKTRRRIVEEAARLFRQDGVGATGLQPLMKALGLTHGGFYAHFKSKDDLVETALRHAAAQLDEITAPLAEAERPLALLIEQYLSPRHRDNPGAGCPLPTLSAELGQRGTPSPTTDSIVRKRLAMIEAALEGEDAGERAVLLLASLVGALQLSRSVQDEALSQRILEATRKKLLEQMER</sequence>
<dbReference type="PRINTS" id="PR00455">
    <property type="entry name" value="HTHTETR"/>
</dbReference>
<keyword evidence="2 4" id="KW-0238">DNA-binding</keyword>
<reference evidence="7" key="6">
    <citation type="submission" date="2020-01" db="EMBL/GenBank/DDBJ databases">
        <title>Bacteria Cultured from War Wounds Associated with the Conflict in Eastern Ukraine.</title>
        <authorList>
            <person name="Snesrud E."/>
            <person name="Galac M.R."/>
            <person name="Mc Gann P."/>
            <person name="Valentine K."/>
            <person name="Viacheslav K."/>
        </authorList>
    </citation>
    <scope>NUCLEOTIDE SEQUENCE</scope>
    <source>
        <strain evidence="7">VNMU148</strain>
    </source>
</reference>
<evidence type="ECO:0000256" key="1">
    <source>
        <dbReference type="ARBA" id="ARBA00023015"/>
    </source>
</evidence>
<evidence type="ECO:0000313" key="11">
    <source>
        <dbReference type="Proteomes" id="UP000194857"/>
    </source>
</evidence>
<reference evidence="9 12" key="5">
    <citation type="submission" date="2019-01" db="EMBL/GenBank/DDBJ databases">
        <title>The Pseudomonas aeruginosa pan-genome provides new insights on its population structure, horizontal gene transfer and pathogenicity.</title>
        <authorList>
            <person name="Freschi L."/>
            <person name="Vincent A.T."/>
            <person name="Jeukens J."/>
            <person name="Emond-Rheault J.-G."/>
            <person name="Kukavica-Ibrulj I."/>
            <person name="Dupont M.-J."/>
            <person name="Charette S.J."/>
            <person name="Boyle B."/>
            <person name="Levesque R.C."/>
        </authorList>
    </citation>
    <scope>NUCLEOTIDE SEQUENCE [LARGE SCALE GENOMIC DNA]</scope>
    <source>
        <strain evidence="9 12">PA-W36</strain>
    </source>
</reference>
<keyword evidence="3" id="KW-0804">Transcription</keyword>
<name>A0A072ZJU1_PSEAI</name>
<dbReference type="InterPro" id="IPR036271">
    <property type="entry name" value="Tet_transcr_reg_TetR-rel_C_sf"/>
</dbReference>
<accession>A0A072ZJU1</accession>
<proteinExistence type="predicted"/>
<dbReference type="PANTHER" id="PTHR47506:SF7">
    <property type="entry name" value="TRANSCRIPTIONAL REGULATORY PROTEIN"/>
    <property type="match status" value="1"/>
</dbReference>
<dbReference type="AlphaFoldDB" id="A0A072ZJU1"/>
<accession>A0A1S1BVM7</accession>
<dbReference type="SUPFAM" id="SSF46689">
    <property type="entry name" value="Homeodomain-like"/>
    <property type="match status" value="1"/>
</dbReference>
<dbReference type="Proteomes" id="UP000284767">
    <property type="component" value="Unassembled WGS sequence"/>
</dbReference>
<dbReference type="Proteomes" id="UP000644192">
    <property type="component" value="Unassembled WGS sequence"/>
</dbReference>
<reference evidence="6" key="2">
    <citation type="submission" date="2015-06" db="EMBL/GenBank/DDBJ databases">
        <authorList>
            <person name="Radhakrishnan R."/>
            <person name="Underwood A."/>
            <person name="Al-Shahib A."/>
        </authorList>
    </citation>
    <scope>NUCLEOTIDE SEQUENCE</scope>
    <source>
        <strain evidence="6">P19_London_7_VIM_2_05_10</strain>
    </source>
</reference>
<organism evidence="9 12">
    <name type="scientific">Pseudomonas aeruginosa</name>
    <dbReference type="NCBI Taxonomy" id="287"/>
    <lineage>
        <taxon>Bacteria</taxon>
        <taxon>Pseudomonadati</taxon>
        <taxon>Pseudomonadota</taxon>
        <taxon>Gammaproteobacteria</taxon>
        <taxon>Pseudomonadales</taxon>
        <taxon>Pseudomonadaceae</taxon>
        <taxon>Pseudomonas</taxon>
    </lineage>
</organism>
<keyword evidence="1" id="KW-0805">Transcription regulation</keyword>
<evidence type="ECO:0000313" key="8">
    <source>
        <dbReference type="EMBL" id="OTI66149.1"/>
    </source>
</evidence>
<evidence type="ECO:0000256" key="4">
    <source>
        <dbReference type="PROSITE-ProRule" id="PRU00335"/>
    </source>
</evidence>
<comment type="caution">
    <text evidence="9">The sequence shown here is derived from an EMBL/GenBank/DDBJ whole genome shotgun (WGS) entry which is preliminary data.</text>
</comment>
<feature type="domain" description="HTH tetR-type" evidence="5">
    <location>
        <begin position="9"/>
        <end position="69"/>
    </location>
</feature>
<dbReference type="InterPro" id="IPR009057">
    <property type="entry name" value="Homeodomain-like_sf"/>
</dbReference>
<dbReference type="EMBL" id="NFFZ01000001">
    <property type="protein sequence ID" value="OTI66149.1"/>
    <property type="molecule type" value="Genomic_DNA"/>
</dbReference>
<dbReference type="SUPFAM" id="SSF48498">
    <property type="entry name" value="Tetracyclin repressor-like, C-terminal domain"/>
    <property type="match status" value="1"/>
</dbReference>